<sequence>MCSADTRARQHRDGGLGDHRHIDVDAVTLDDSEALEHICEPLCLVEQLRIGHRAGVAWFALEMERNLVAFTGQHMTVEAVVAHVQFAADEPLRERKIPLRGGVPILRPRNQFAGLLRPKGCEVLRRFFVQRVIRDESVAPKRIGGNEGAALPAK</sequence>
<reference evidence="1" key="1">
    <citation type="submission" date="2020-05" db="EMBL/GenBank/DDBJ databases">
        <authorList>
            <person name="Chiriac C."/>
            <person name="Salcher M."/>
            <person name="Ghai R."/>
            <person name="Kavagutti S V."/>
        </authorList>
    </citation>
    <scope>NUCLEOTIDE SEQUENCE</scope>
</reference>
<dbReference type="AntiFam" id="ANF00075">
    <property type="entry name" value="Shadow ORF (opposite prpE)"/>
</dbReference>
<organism evidence="1">
    <name type="scientific">freshwater metagenome</name>
    <dbReference type="NCBI Taxonomy" id="449393"/>
    <lineage>
        <taxon>unclassified sequences</taxon>
        <taxon>metagenomes</taxon>
        <taxon>ecological metagenomes</taxon>
    </lineage>
</organism>
<evidence type="ECO:0000313" key="1">
    <source>
        <dbReference type="EMBL" id="CAB4813776.1"/>
    </source>
</evidence>
<gene>
    <name evidence="1" type="ORF">UFOPK2992_01750</name>
</gene>
<dbReference type="AlphaFoldDB" id="A0A6J6Z2M6"/>
<name>A0A6J6Z2M6_9ZZZZ</name>
<proteinExistence type="predicted"/>
<accession>A0A6J6Z2M6</accession>
<dbReference type="EMBL" id="CAFAAI010000357">
    <property type="protein sequence ID" value="CAB4813776.1"/>
    <property type="molecule type" value="Genomic_DNA"/>
</dbReference>
<protein>
    <submittedName>
        <fullName evidence="1">Unannotated protein</fullName>
    </submittedName>
</protein>